<keyword evidence="1" id="KW-0472">Membrane</keyword>
<protein>
    <submittedName>
        <fullName evidence="2">Metal-dependent hydrolase</fullName>
    </submittedName>
</protein>
<reference evidence="2" key="1">
    <citation type="submission" date="2024-05" db="EMBL/GenBank/DDBJ databases">
        <title>Genome sequencing of novel strain.</title>
        <authorList>
            <person name="Ganbat D."/>
            <person name="Ganbat S."/>
            <person name="Lee S.-J."/>
        </authorList>
    </citation>
    <scope>NUCLEOTIDE SEQUENCE</scope>
    <source>
        <strain evidence="2">SMD15-11</strain>
    </source>
</reference>
<name>A0AB39UT66_9GAMM</name>
<sequence length="272" mass="30404">MNIPHPLTARRIEIGLDGASAHWLAADPVMSHFFNAMSCLIPPVERVVIRILRELDSTTLPEQIARDVQGLIQQEAWHSRIHRQCNDALTGCGYRAAHRIGQALEKVLNTAVDVLPRQLVLSLPCAFELHTSSLSLAVLEQGQAWGLEDPRTQPAPGRVLHWHALEELEHQDVCRDLLHALAIHRAWYIGATLVMLPVLAAVVWLTHLYYLHADRSLYRGGSFLRFLGCGLKPSGPYMTLIRGVFGRLWSGKSDFGRIGRAGVARRLEDYAP</sequence>
<dbReference type="PANTHER" id="PTHR39456:SF1">
    <property type="entry name" value="METAL-DEPENDENT HYDROLASE"/>
    <property type="match status" value="1"/>
</dbReference>
<dbReference type="EMBL" id="CP154858">
    <property type="protein sequence ID" value="XDT71294.1"/>
    <property type="molecule type" value="Genomic_DNA"/>
</dbReference>
<dbReference type="RefSeq" id="WP_369600330.1">
    <property type="nucleotide sequence ID" value="NZ_CP154858.1"/>
</dbReference>
<gene>
    <name evidence="2" type="ORF">AAIA72_10805</name>
</gene>
<dbReference type="GO" id="GO:0016787">
    <property type="term" value="F:hydrolase activity"/>
    <property type="evidence" value="ECO:0007669"/>
    <property type="project" value="UniProtKB-KW"/>
</dbReference>
<keyword evidence="2" id="KW-0378">Hydrolase</keyword>
<dbReference type="AlphaFoldDB" id="A0AB39UT66"/>
<dbReference type="PANTHER" id="PTHR39456">
    <property type="entry name" value="METAL-DEPENDENT HYDROLASE"/>
    <property type="match status" value="1"/>
</dbReference>
<evidence type="ECO:0000313" key="2">
    <source>
        <dbReference type="EMBL" id="XDT71294.1"/>
    </source>
</evidence>
<keyword evidence="1" id="KW-1133">Transmembrane helix</keyword>
<accession>A0AB39UT66</accession>
<dbReference type="InterPro" id="IPR016516">
    <property type="entry name" value="UCP07580"/>
</dbReference>
<organism evidence="2">
    <name type="scientific">Thermohahella caldifontis</name>
    <dbReference type="NCBI Taxonomy" id="3142973"/>
    <lineage>
        <taxon>Bacteria</taxon>
        <taxon>Pseudomonadati</taxon>
        <taxon>Pseudomonadota</taxon>
        <taxon>Gammaproteobacteria</taxon>
        <taxon>Oceanospirillales</taxon>
        <taxon>Hahellaceae</taxon>
        <taxon>Thermohahella</taxon>
    </lineage>
</organism>
<dbReference type="KEGG" id="tcd:AAIA72_10805"/>
<feature type="transmembrane region" description="Helical" evidence="1">
    <location>
        <begin position="186"/>
        <end position="210"/>
    </location>
</feature>
<keyword evidence="1" id="KW-0812">Transmembrane</keyword>
<proteinExistence type="predicted"/>
<dbReference type="Pfam" id="PF10118">
    <property type="entry name" value="Metal_hydrol"/>
    <property type="match status" value="1"/>
</dbReference>
<evidence type="ECO:0000256" key="1">
    <source>
        <dbReference type="SAM" id="Phobius"/>
    </source>
</evidence>